<evidence type="ECO:0000259" key="2">
    <source>
        <dbReference type="SMART" id="SM00245"/>
    </source>
</evidence>
<organism evidence="3 4">
    <name type="scientific">Siphonobacter aquaeclarae</name>
    <dbReference type="NCBI Taxonomy" id="563176"/>
    <lineage>
        <taxon>Bacteria</taxon>
        <taxon>Pseudomonadati</taxon>
        <taxon>Bacteroidota</taxon>
        <taxon>Cytophagia</taxon>
        <taxon>Cytophagales</taxon>
        <taxon>Cytophagaceae</taxon>
        <taxon>Siphonobacter</taxon>
    </lineage>
</organism>
<protein>
    <submittedName>
        <fullName evidence="3">Peptidase family S41</fullName>
    </submittedName>
</protein>
<gene>
    <name evidence="3" type="ORF">SAMN04488090_0708</name>
</gene>
<dbReference type="OrthoDB" id="5379939at2"/>
<dbReference type="SUPFAM" id="SSF52096">
    <property type="entry name" value="ClpP/crotonase"/>
    <property type="match status" value="1"/>
</dbReference>
<feature type="domain" description="Tail specific protease" evidence="2">
    <location>
        <begin position="379"/>
        <end position="555"/>
    </location>
</feature>
<dbReference type="STRING" id="563176.SAMN04488090_0708"/>
<dbReference type="RefSeq" id="WP_093197889.1">
    <property type="nucleotide sequence ID" value="NZ_FNGS01000002.1"/>
</dbReference>
<dbReference type="Proteomes" id="UP000198901">
    <property type="component" value="Unassembled WGS sequence"/>
</dbReference>
<dbReference type="SMART" id="SM00245">
    <property type="entry name" value="TSPc"/>
    <property type="match status" value="1"/>
</dbReference>
<feature type="chain" id="PRO_5011747394" evidence="1">
    <location>
        <begin position="19"/>
        <end position="579"/>
    </location>
</feature>
<evidence type="ECO:0000313" key="4">
    <source>
        <dbReference type="Proteomes" id="UP000198901"/>
    </source>
</evidence>
<evidence type="ECO:0000256" key="1">
    <source>
        <dbReference type="SAM" id="SignalP"/>
    </source>
</evidence>
<dbReference type="InterPro" id="IPR029045">
    <property type="entry name" value="ClpP/crotonase-like_dom_sf"/>
</dbReference>
<keyword evidence="1" id="KW-0732">Signal</keyword>
<dbReference type="AlphaFoldDB" id="A0A1G9JRN0"/>
<dbReference type="GO" id="GO:0008236">
    <property type="term" value="F:serine-type peptidase activity"/>
    <property type="evidence" value="ECO:0007669"/>
    <property type="project" value="InterPro"/>
</dbReference>
<sequence length="579" mass="65410">MKQLVFVVFMLAGTCSFAQINTGKTLESRQSAKAEDDKEFDNGSMLTREQLQKIPANELAELGKIWGFLKYHHPAVASGRYNWDYELFRILLQYKDAGSKQVKQTVLLSWIDRLGPFGERKNTEAQTGEMALLPDLSWIQSSGFNEELKARLMAVKNAERTGGNYYIGTTPNDNPAFKNENPYESMNYPDAGFRLLALFRYWNMIQYYFPYRKLIDGNWNDVLPEFVPEFLAAPDEIHYKLATLKLITRINDTHADIQGDSVLNSYFGDRNAAVDVSFIENEAVVTGYHKKVLGEQSGLKKGDILRKINGKAVAEMIRESLPITPASNYPTQLRKIATKLLRTNDSRIVVDYKRGRETGRLTLKSYDQKTMQVPRKNQRKDTCFRLIRPDISYLYPGSFKNRYLPKITPEILKTKGLIVDLRCYPSDDLVDTFANILLPSPREFVKYSVSKLTYPGLFEFTAPIQIGADNADYFKGTVVILINELTQSAAEYTAMAFRTAPKVKVIGSTTAGADGNTSAIYFPGNIVTYISGIGVFYPDGRETQRVGIIPDIHISPTIKGVSEDRDELIEKAIEIIDGK</sequence>
<keyword evidence="4" id="KW-1185">Reference proteome</keyword>
<feature type="signal peptide" evidence="1">
    <location>
        <begin position="1"/>
        <end position="18"/>
    </location>
</feature>
<dbReference type="CDD" id="cd07562">
    <property type="entry name" value="Peptidase_S41_TRI"/>
    <property type="match status" value="1"/>
</dbReference>
<dbReference type="Gene3D" id="2.30.42.10">
    <property type="match status" value="1"/>
</dbReference>
<dbReference type="InterPro" id="IPR005151">
    <property type="entry name" value="Tail-specific_protease"/>
</dbReference>
<accession>A0A1G9JRN0</accession>
<dbReference type="Pfam" id="PF03572">
    <property type="entry name" value="Peptidase_S41"/>
    <property type="match status" value="1"/>
</dbReference>
<dbReference type="InterPro" id="IPR036034">
    <property type="entry name" value="PDZ_sf"/>
</dbReference>
<evidence type="ECO:0000313" key="3">
    <source>
        <dbReference type="EMBL" id="SDL39593.1"/>
    </source>
</evidence>
<dbReference type="Gene3D" id="3.90.226.10">
    <property type="entry name" value="2-enoyl-CoA Hydratase, Chain A, domain 1"/>
    <property type="match status" value="1"/>
</dbReference>
<name>A0A1G9JRN0_9BACT</name>
<dbReference type="GO" id="GO:0006508">
    <property type="term" value="P:proteolysis"/>
    <property type="evidence" value="ECO:0007669"/>
    <property type="project" value="InterPro"/>
</dbReference>
<reference evidence="3 4" key="1">
    <citation type="submission" date="2016-10" db="EMBL/GenBank/DDBJ databases">
        <authorList>
            <person name="de Groot N.N."/>
        </authorList>
    </citation>
    <scope>NUCLEOTIDE SEQUENCE [LARGE SCALE GENOMIC DNA]</scope>
    <source>
        <strain evidence="3 4">DSM 21668</strain>
    </source>
</reference>
<proteinExistence type="predicted"/>
<dbReference type="EMBL" id="FNGS01000002">
    <property type="protein sequence ID" value="SDL39593.1"/>
    <property type="molecule type" value="Genomic_DNA"/>
</dbReference>